<feature type="compositionally biased region" description="Basic residues" evidence="1">
    <location>
        <begin position="96"/>
        <end position="108"/>
    </location>
</feature>
<evidence type="ECO:0000259" key="2">
    <source>
        <dbReference type="Pfam" id="PF13511"/>
    </source>
</evidence>
<feature type="region of interest" description="Disordered" evidence="1">
    <location>
        <begin position="82"/>
        <end position="108"/>
    </location>
</feature>
<accession>A0A3B1AEY8</accession>
<name>A0A3B1AEY8_9ZZZZ</name>
<sequence length="161" mass="19308">MIKFLFIIFLFSGYFFLDTNSAQAEIYKCKDKDGVINFTSVPCGQKSVGIKRPKTKVEFNKDGTKKTRKQIREEKLKREREFLETSKREREDKEQKRKKLQQHQNKLKKNCDRAKNDLNGYQTATRVYSRDKNGRRKILSDDERKKGQLDAQRRISYWCRE</sequence>
<feature type="compositionally biased region" description="Basic and acidic residues" evidence="1">
    <location>
        <begin position="82"/>
        <end position="95"/>
    </location>
</feature>
<proteinExistence type="predicted"/>
<dbReference type="InterPro" id="IPR025392">
    <property type="entry name" value="DUF4124"/>
</dbReference>
<gene>
    <name evidence="3" type="ORF">MNBD_GAMMA23-2245</name>
</gene>
<feature type="domain" description="DUF4124" evidence="2">
    <location>
        <begin position="21"/>
        <end position="52"/>
    </location>
</feature>
<dbReference type="AlphaFoldDB" id="A0A3B1AEY8"/>
<evidence type="ECO:0000313" key="3">
    <source>
        <dbReference type="EMBL" id="VAW91186.1"/>
    </source>
</evidence>
<dbReference type="EMBL" id="UOFT01000005">
    <property type="protein sequence ID" value="VAW91186.1"/>
    <property type="molecule type" value="Genomic_DNA"/>
</dbReference>
<protein>
    <recommendedName>
        <fullName evidence="2">DUF4124 domain-containing protein</fullName>
    </recommendedName>
</protein>
<evidence type="ECO:0000256" key="1">
    <source>
        <dbReference type="SAM" id="MobiDB-lite"/>
    </source>
</evidence>
<reference evidence="3" key="1">
    <citation type="submission" date="2018-06" db="EMBL/GenBank/DDBJ databases">
        <authorList>
            <person name="Zhirakovskaya E."/>
        </authorList>
    </citation>
    <scope>NUCLEOTIDE SEQUENCE</scope>
</reference>
<dbReference type="Pfam" id="PF13511">
    <property type="entry name" value="DUF4124"/>
    <property type="match status" value="1"/>
</dbReference>
<organism evidence="3">
    <name type="scientific">hydrothermal vent metagenome</name>
    <dbReference type="NCBI Taxonomy" id="652676"/>
    <lineage>
        <taxon>unclassified sequences</taxon>
        <taxon>metagenomes</taxon>
        <taxon>ecological metagenomes</taxon>
    </lineage>
</organism>